<keyword evidence="4" id="KW-1185">Reference proteome</keyword>
<dbReference type="AlphaFoldDB" id="A0A5J6G3S8"/>
<accession>A0A5J6G3S8</accession>
<proteinExistence type="predicted"/>
<evidence type="ECO:0000256" key="2">
    <source>
        <dbReference type="SAM" id="SignalP"/>
    </source>
</evidence>
<feature type="signal peptide" evidence="2">
    <location>
        <begin position="1"/>
        <end position="29"/>
    </location>
</feature>
<dbReference type="PANTHER" id="PTHR43649:SF12">
    <property type="entry name" value="DIACETYLCHITOBIOSE BINDING PROTEIN DASA"/>
    <property type="match status" value="1"/>
</dbReference>
<organism evidence="3 4">
    <name type="scientific">Streptomyces kanamyceticus</name>
    <dbReference type="NCBI Taxonomy" id="1967"/>
    <lineage>
        <taxon>Bacteria</taxon>
        <taxon>Bacillati</taxon>
        <taxon>Actinomycetota</taxon>
        <taxon>Actinomycetes</taxon>
        <taxon>Kitasatosporales</taxon>
        <taxon>Streptomycetaceae</taxon>
        <taxon>Streptomyces</taxon>
    </lineage>
</organism>
<dbReference type="OrthoDB" id="2515046at2"/>
<feature type="region of interest" description="Disordered" evidence="1">
    <location>
        <begin position="33"/>
        <end position="52"/>
    </location>
</feature>
<reference evidence="3 4" key="1">
    <citation type="submission" date="2017-09" db="EMBL/GenBank/DDBJ databases">
        <authorList>
            <person name="Lee N."/>
            <person name="Cho B.-K."/>
        </authorList>
    </citation>
    <scope>NUCLEOTIDE SEQUENCE [LARGE SCALE GENOMIC DNA]</scope>
    <source>
        <strain evidence="3 4">ATCC 12853</strain>
    </source>
</reference>
<evidence type="ECO:0000313" key="4">
    <source>
        <dbReference type="Proteomes" id="UP000325529"/>
    </source>
</evidence>
<dbReference type="PROSITE" id="PS51318">
    <property type="entry name" value="TAT"/>
    <property type="match status" value="1"/>
</dbReference>
<dbReference type="EMBL" id="CP023699">
    <property type="protein sequence ID" value="QEU89593.1"/>
    <property type="molecule type" value="Genomic_DNA"/>
</dbReference>
<dbReference type="PANTHER" id="PTHR43649">
    <property type="entry name" value="ARABINOSE-BINDING PROTEIN-RELATED"/>
    <property type="match status" value="1"/>
</dbReference>
<dbReference type="Pfam" id="PF01547">
    <property type="entry name" value="SBP_bac_1"/>
    <property type="match status" value="1"/>
</dbReference>
<protein>
    <submittedName>
        <fullName evidence="3">Sugar ABC transporter substrate-binding protein</fullName>
    </submittedName>
</protein>
<dbReference type="InterPro" id="IPR006311">
    <property type="entry name" value="TAT_signal"/>
</dbReference>
<dbReference type="RefSeq" id="WP_055545884.1">
    <property type="nucleotide sequence ID" value="NZ_CP023699.1"/>
</dbReference>
<keyword evidence="2" id="KW-0732">Signal</keyword>
<feature type="chain" id="PRO_5038348925" evidence="2">
    <location>
        <begin position="30"/>
        <end position="454"/>
    </location>
</feature>
<name>A0A5J6G3S8_STRKN</name>
<evidence type="ECO:0000313" key="3">
    <source>
        <dbReference type="EMBL" id="QEU89593.1"/>
    </source>
</evidence>
<dbReference type="Gene3D" id="3.40.190.10">
    <property type="entry name" value="Periplasmic binding protein-like II"/>
    <property type="match status" value="1"/>
</dbReference>
<gene>
    <name evidence="3" type="ORF">CP970_00185</name>
</gene>
<dbReference type="KEGG" id="ska:CP970_00185"/>
<dbReference type="CDD" id="cd13585">
    <property type="entry name" value="PBP2_TMBP_like"/>
    <property type="match status" value="1"/>
</dbReference>
<evidence type="ECO:0000256" key="1">
    <source>
        <dbReference type="SAM" id="MobiDB-lite"/>
    </source>
</evidence>
<dbReference type="InterPro" id="IPR050490">
    <property type="entry name" value="Bact_solute-bd_prot1"/>
</dbReference>
<dbReference type="InterPro" id="IPR006059">
    <property type="entry name" value="SBP"/>
</dbReference>
<sequence>MSTRPSRRRVVTAGLAVSASALLGSCAMGGAGGAGGDPHELGGDDEDGSAGQRAAKLTGKITVWSWDVAATAMKRLRGPFEERHPGVTVDVVDIGYDNAYDKITVGLRGGTGLPDVLTMEGSYLPRYTANFPTGFYDVARRGGRFRDDFDRAAWRTVTGGAGREKVFGLPWDIGPCALYYRTDHLRAAGVDPKSLRTWDDYVRVGVRVKEATGHKLLVHDPTGSGMFPMLLQQQGQSSFVDGRIALETPAAVRALTLMKRLADHGLLAYEKNWDGLVTAHKEGKVTTNPLAAWWSGTLTGEMPELKGKFGVLPLPGFTADGVRTSNIGGSTLCVPAQSEHAEAAWEFIRFVLTDTGNQVAMLKREGLFPAYLPALDDPYLSERQEYFGGQRVNAVFARLARNIPPVEYTKDDAKEKDITISAVNSVLLRGKDPRAALASAAQRLADATGRKRVA</sequence>
<dbReference type="Proteomes" id="UP000325529">
    <property type="component" value="Chromosome"/>
</dbReference>
<dbReference type="SUPFAM" id="SSF53850">
    <property type="entry name" value="Periplasmic binding protein-like II"/>
    <property type="match status" value="1"/>
</dbReference>
<dbReference type="PROSITE" id="PS51257">
    <property type="entry name" value="PROKAR_LIPOPROTEIN"/>
    <property type="match status" value="1"/>
</dbReference>